<protein>
    <recommendedName>
        <fullName evidence="3">Nitroreductase domain-containing protein</fullName>
    </recommendedName>
</protein>
<reference evidence="1 2" key="1">
    <citation type="journal article" date="2010" name="Cell Res.">
        <title>Complete genome sequence of the rifamycin SV-producing Amycolatopsis mediterranei U32 revealed its genetic characteristics in phylogeny and metabolism.</title>
        <authorList>
            <person name="Zhao W."/>
            <person name="Zhong Y."/>
            <person name="Yuan H."/>
            <person name="Wang J."/>
            <person name="Zheng H."/>
            <person name="Wang Y."/>
            <person name="Cen X."/>
            <person name="Xu F."/>
            <person name="Bai J."/>
            <person name="Han X."/>
            <person name="Lu G."/>
            <person name="Zhu Y."/>
            <person name="Shao Z."/>
            <person name="Yan H."/>
            <person name="Li C."/>
            <person name="Peng N."/>
            <person name="Zhang Z."/>
            <person name="Zhang Y."/>
            <person name="Lin W."/>
            <person name="Fan Y."/>
            <person name="Qin Z."/>
            <person name="Hu Y."/>
            <person name="Zhu B."/>
            <person name="Wang S."/>
            <person name="Ding X."/>
            <person name="Zhao G.P."/>
        </authorList>
    </citation>
    <scope>NUCLEOTIDE SEQUENCE [LARGE SCALE GENOMIC DNA]</scope>
    <source>
        <strain evidence="2">U-32</strain>
    </source>
</reference>
<accession>A0A0H3DB71</accession>
<sequence length="300" mass="31891">MKTGVMPVGHLSASQVHAVLLAATAPPPLRSARPWRFQCTPDSVELYADPLTTGTDSEQRERMLDCGAALLNLRLAIKAQGSHADVRLFPTAGRPELLAVVQPHGYETIAPHDGELVAAIAGRQSNRRPFTAAVVPDAVQRQLRRAAEVERAWLATITADQVPQLRDIMRRTEVPPVTPGPGGGTDLDVEPGRLVVVIGSLHDSALGRLQAGQAMQRVLLTAAAAGISAALSSQAMALPVARRELRQLLGGGLWPQIMLRLGHGTAVPSSARTPLEDVVISDEHPFAASRPGGARRRGSR</sequence>
<dbReference type="Proteomes" id="UP000000328">
    <property type="component" value="Chromosome"/>
</dbReference>
<dbReference type="KEGG" id="amd:AMED_5572"/>
<dbReference type="RefSeq" id="WP_013227386.1">
    <property type="nucleotide sequence ID" value="NC_014318.1"/>
</dbReference>
<dbReference type="SUPFAM" id="SSF55469">
    <property type="entry name" value="FMN-dependent nitroreductase-like"/>
    <property type="match status" value="1"/>
</dbReference>
<dbReference type="HOGENOM" id="CLU_051479_2_0_11"/>
<dbReference type="Gene3D" id="3.40.109.10">
    <property type="entry name" value="NADH Oxidase"/>
    <property type="match status" value="2"/>
</dbReference>
<dbReference type="PATRIC" id="fig|749927.5.peg.5781"/>
<gene>
    <name evidence="1" type="ordered locus">AMED_5572</name>
</gene>
<dbReference type="OrthoDB" id="3608029at2"/>
<evidence type="ECO:0008006" key="3">
    <source>
        <dbReference type="Google" id="ProtNLM"/>
    </source>
</evidence>
<organism evidence="1 2">
    <name type="scientific">Amycolatopsis mediterranei (strain U-32)</name>
    <dbReference type="NCBI Taxonomy" id="749927"/>
    <lineage>
        <taxon>Bacteria</taxon>
        <taxon>Bacillati</taxon>
        <taxon>Actinomycetota</taxon>
        <taxon>Actinomycetes</taxon>
        <taxon>Pseudonocardiales</taxon>
        <taxon>Pseudonocardiaceae</taxon>
        <taxon>Amycolatopsis</taxon>
    </lineage>
</organism>
<evidence type="ECO:0000313" key="2">
    <source>
        <dbReference type="Proteomes" id="UP000000328"/>
    </source>
</evidence>
<dbReference type="InterPro" id="IPR000415">
    <property type="entry name" value="Nitroreductase-like"/>
</dbReference>
<dbReference type="AlphaFoldDB" id="A0A0H3DB71"/>
<proteinExistence type="predicted"/>
<dbReference type="eggNOG" id="COG0778">
    <property type="taxonomic scope" value="Bacteria"/>
</dbReference>
<dbReference type="GO" id="GO:0016491">
    <property type="term" value="F:oxidoreductase activity"/>
    <property type="evidence" value="ECO:0007669"/>
    <property type="project" value="InterPro"/>
</dbReference>
<name>A0A0H3DB71_AMYMU</name>
<evidence type="ECO:0000313" key="1">
    <source>
        <dbReference type="EMBL" id="ADJ47328.1"/>
    </source>
</evidence>
<dbReference type="GeneID" id="92873270"/>
<dbReference type="EMBL" id="CP002000">
    <property type="protein sequence ID" value="ADJ47328.1"/>
    <property type="molecule type" value="Genomic_DNA"/>
</dbReference>